<name>A0ABP1FTR7_9CHLO</name>
<sequence length="1113" mass="120228">MDRYTGPSTNFGTSQPKRSPRVNREKTRAELLEQLRAEREARTAERHKLVAACCIQRCYRGHKSRQKTCKELLQRWLREFGGAAASPAATVPVTALSGHAVPLLLLACLPPGHRARHMLEVHGSLLRIDPATEGAPLRGLLALLMRSIASREDALNYCAMTKDDAKRHVWLRQSRLLALLCCGLLGSAAAPDQDVLLELAAARVLTLLLDPSSWACCASGKDEAQEVASELQACLGSTPALASAMKRLIARRHISTGNQLPNSAASTAEHSSGDVQQDAISKQKDMAVKLAMQALLSTLKPCAASSAPAAEGEQKHAGQRDPTSRTQCRISCQRNRADIDTAWMDVLWMLANLTGLVAGQLQTKQQKDGASVRYLPKSAYLAAPQHASAYVSTATKLLSRAHSLCRASPQHKTSSSLDTSAEAKGNPLEELWPLAEGTFASQLLAQLPKESLLELCFLYWRLLAALPDLATACGSTPQAEEARFVNALALGTKLLPRLWAHLAGSMGLPLDAPKEAKRGWNVESLRQGTQSLPTQHAALLGLFCRVHAQALLVLDDEDFHERQDMLSLGQHRAIATALNSLVFHTHCPAAQTAQTGSRAPIQGPLPALQGLDSKTARRMLAEWAPKLLRELYERDVRRPYCPPALWLEPFTAAESAAAQSVEERFSAAAVMRALLQASSGSSPASPKETPAVAGRPALLAALLLEAPQCVPFDQRVLIFRSLVAADKDRGRWGESPMDGGPKAVEITVRRTDIIGDGYSALHSIGAAIKGRLMVTFVSQHGVLEAGIDHGGLIKEFLEEVVKAGFNADYGLFTSTEQGGLAFPAPVSSQLGASAPALLRFLGAIFGKALYEGILLDTPLAPFFVSKLQGRYPLFDDLQAFDPELHRSLIQLKRYEGEAEDLGLTFSVEDDVFGRRQVHELCLGGDDMAVTSANKLLYVHLVADWHLNRRLGKPAASFAAGLNQVIPSAWLRLFNPKEVNELLAGGEGGGVDAADMQQYATYSGGYSADSQTIKLFWKVVGEMSKTERSALMKFATSVSRAPLGGFKHLNPPLTIHKVACDASPLALLGGADVDRLPTASTCYNMLKLPNYRRAATLKKKLLYAITSNAGFDLS</sequence>
<dbReference type="EC" id="2.3.2.26" evidence="2"/>
<evidence type="ECO:0000256" key="6">
    <source>
        <dbReference type="SAM" id="MobiDB-lite"/>
    </source>
</evidence>
<dbReference type="SUPFAM" id="SSF56204">
    <property type="entry name" value="Hect, E3 ligase catalytic domain"/>
    <property type="match status" value="1"/>
</dbReference>
<keyword evidence="9" id="KW-1185">Reference proteome</keyword>
<reference evidence="8 9" key="1">
    <citation type="submission" date="2024-06" db="EMBL/GenBank/DDBJ databases">
        <authorList>
            <person name="Kraege A."/>
            <person name="Thomma B."/>
        </authorList>
    </citation>
    <scope>NUCLEOTIDE SEQUENCE [LARGE SCALE GENOMIC DNA]</scope>
</reference>
<feature type="active site" description="Glycyl thioester intermediate" evidence="5">
    <location>
        <position position="1081"/>
    </location>
</feature>
<dbReference type="PROSITE" id="PS50096">
    <property type="entry name" value="IQ"/>
    <property type="match status" value="1"/>
</dbReference>
<keyword evidence="3" id="KW-0808">Transferase</keyword>
<dbReference type="Gene3D" id="3.30.2160.10">
    <property type="entry name" value="Hect, E3 ligase catalytic domain"/>
    <property type="match status" value="1"/>
</dbReference>
<dbReference type="InterPro" id="IPR035983">
    <property type="entry name" value="Hect_E3_ubiquitin_ligase"/>
</dbReference>
<evidence type="ECO:0000313" key="8">
    <source>
        <dbReference type="EMBL" id="CAL5221925.1"/>
    </source>
</evidence>
<feature type="compositionally biased region" description="Basic and acidic residues" evidence="6">
    <location>
        <begin position="312"/>
        <end position="323"/>
    </location>
</feature>
<evidence type="ECO:0000259" key="7">
    <source>
        <dbReference type="PROSITE" id="PS50237"/>
    </source>
</evidence>
<evidence type="ECO:0000256" key="4">
    <source>
        <dbReference type="ARBA" id="ARBA00022786"/>
    </source>
</evidence>
<dbReference type="InterPro" id="IPR000569">
    <property type="entry name" value="HECT_dom"/>
</dbReference>
<evidence type="ECO:0000256" key="3">
    <source>
        <dbReference type="ARBA" id="ARBA00022679"/>
    </source>
</evidence>
<dbReference type="PANTHER" id="PTHR45700:SF2">
    <property type="entry name" value="UBIQUITIN-PROTEIN LIGASE E3C"/>
    <property type="match status" value="1"/>
</dbReference>
<comment type="catalytic activity">
    <reaction evidence="1">
        <text>S-ubiquitinyl-[E2 ubiquitin-conjugating enzyme]-L-cysteine + [acceptor protein]-L-lysine = [E2 ubiquitin-conjugating enzyme]-L-cysteine + N(6)-ubiquitinyl-[acceptor protein]-L-lysine.</text>
        <dbReference type="EC" id="2.3.2.26"/>
    </reaction>
</comment>
<dbReference type="PANTHER" id="PTHR45700">
    <property type="entry name" value="UBIQUITIN-PROTEIN LIGASE E3C"/>
    <property type="match status" value="1"/>
</dbReference>
<comment type="caution">
    <text evidence="8">The sequence shown here is derived from an EMBL/GenBank/DDBJ whole genome shotgun (WGS) entry which is preliminary data.</text>
</comment>
<dbReference type="CDD" id="cd00078">
    <property type="entry name" value="HECTc"/>
    <property type="match status" value="1"/>
</dbReference>
<dbReference type="PROSITE" id="PS50237">
    <property type="entry name" value="HECT"/>
    <property type="match status" value="1"/>
</dbReference>
<protein>
    <recommendedName>
        <fullName evidence="2">HECT-type E3 ubiquitin transferase</fullName>
        <ecNumber evidence="2">2.3.2.26</ecNumber>
    </recommendedName>
</protein>
<dbReference type="Pfam" id="PF00632">
    <property type="entry name" value="HECT"/>
    <property type="match status" value="1"/>
</dbReference>
<dbReference type="EMBL" id="CAXHTA020000006">
    <property type="protein sequence ID" value="CAL5221925.1"/>
    <property type="molecule type" value="Genomic_DNA"/>
</dbReference>
<gene>
    <name evidence="8" type="primary">g4197</name>
    <name evidence="8" type="ORF">VP750_LOCUS3584</name>
</gene>
<dbReference type="Proteomes" id="UP001497392">
    <property type="component" value="Unassembled WGS sequence"/>
</dbReference>
<feature type="region of interest" description="Disordered" evidence="6">
    <location>
        <begin position="1"/>
        <end position="25"/>
    </location>
</feature>
<accession>A0ABP1FTR7</accession>
<proteinExistence type="predicted"/>
<dbReference type="SMART" id="SM00119">
    <property type="entry name" value="HECTc"/>
    <property type="match status" value="1"/>
</dbReference>
<feature type="compositionally biased region" description="Polar residues" evidence="6">
    <location>
        <begin position="1"/>
        <end position="17"/>
    </location>
</feature>
<feature type="region of interest" description="Disordered" evidence="6">
    <location>
        <begin position="307"/>
        <end position="327"/>
    </location>
</feature>
<organism evidence="8 9">
    <name type="scientific">Coccomyxa viridis</name>
    <dbReference type="NCBI Taxonomy" id="1274662"/>
    <lineage>
        <taxon>Eukaryota</taxon>
        <taxon>Viridiplantae</taxon>
        <taxon>Chlorophyta</taxon>
        <taxon>core chlorophytes</taxon>
        <taxon>Trebouxiophyceae</taxon>
        <taxon>Trebouxiophyceae incertae sedis</taxon>
        <taxon>Coccomyxaceae</taxon>
        <taxon>Coccomyxa</taxon>
    </lineage>
</organism>
<dbReference type="Gene3D" id="3.30.2410.10">
    <property type="entry name" value="Hect, E3 ligase catalytic domain"/>
    <property type="match status" value="1"/>
</dbReference>
<feature type="region of interest" description="Disordered" evidence="6">
    <location>
        <begin position="259"/>
        <end position="279"/>
    </location>
</feature>
<dbReference type="Gene3D" id="3.90.1750.10">
    <property type="entry name" value="Hect, E3 ligase catalytic domains"/>
    <property type="match status" value="1"/>
</dbReference>
<evidence type="ECO:0000256" key="1">
    <source>
        <dbReference type="ARBA" id="ARBA00000885"/>
    </source>
</evidence>
<evidence type="ECO:0000256" key="5">
    <source>
        <dbReference type="PROSITE-ProRule" id="PRU00104"/>
    </source>
</evidence>
<evidence type="ECO:0000256" key="2">
    <source>
        <dbReference type="ARBA" id="ARBA00012485"/>
    </source>
</evidence>
<dbReference type="InterPro" id="IPR044611">
    <property type="entry name" value="E3A/B/C-like"/>
</dbReference>
<feature type="domain" description="HECT" evidence="7">
    <location>
        <begin position="768"/>
        <end position="1113"/>
    </location>
</feature>
<keyword evidence="4 5" id="KW-0833">Ubl conjugation pathway</keyword>
<evidence type="ECO:0000313" key="9">
    <source>
        <dbReference type="Proteomes" id="UP001497392"/>
    </source>
</evidence>